<evidence type="ECO:0000313" key="4">
    <source>
        <dbReference type="Proteomes" id="UP000825729"/>
    </source>
</evidence>
<protein>
    <recommendedName>
        <fullName evidence="2">KIB1-4 beta-propeller domain-containing protein</fullName>
    </recommendedName>
</protein>
<reference evidence="3 4" key="1">
    <citation type="submission" date="2021-07" db="EMBL/GenBank/DDBJ databases">
        <title>The Aristolochia fimbriata genome: insights into angiosperm evolution, floral development and chemical biosynthesis.</title>
        <authorList>
            <person name="Jiao Y."/>
        </authorList>
    </citation>
    <scope>NUCLEOTIDE SEQUENCE [LARGE SCALE GENOMIC DNA]</scope>
    <source>
        <strain evidence="3">IBCAS-2021</strain>
        <tissue evidence="3">Leaf</tissue>
    </source>
</reference>
<name>A0AAV7DYF0_ARIFI</name>
<proteinExistence type="predicted"/>
<feature type="region of interest" description="Disordered" evidence="1">
    <location>
        <begin position="129"/>
        <end position="151"/>
    </location>
</feature>
<dbReference type="InterPro" id="IPR005174">
    <property type="entry name" value="KIB1-4_b-propeller"/>
</dbReference>
<dbReference type="PANTHER" id="PTHR44259">
    <property type="entry name" value="OS07G0183000 PROTEIN-RELATED"/>
    <property type="match status" value="1"/>
</dbReference>
<feature type="domain" description="KIB1-4 beta-propeller" evidence="2">
    <location>
        <begin position="6"/>
        <end position="125"/>
    </location>
</feature>
<comment type="caution">
    <text evidence="3">The sequence shown here is derived from an EMBL/GenBank/DDBJ whole genome shotgun (WGS) entry which is preliminary data.</text>
</comment>
<dbReference type="InterPro" id="IPR050942">
    <property type="entry name" value="F-box_BR-signaling"/>
</dbReference>
<evidence type="ECO:0000259" key="2">
    <source>
        <dbReference type="Pfam" id="PF03478"/>
    </source>
</evidence>
<gene>
    <name evidence="3" type="ORF">H6P81_017476</name>
</gene>
<dbReference type="Proteomes" id="UP000825729">
    <property type="component" value="Unassembled WGS sequence"/>
</dbReference>
<dbReference type="Pfam" id="PF03478">
    <property type="entry name" value="Beta-prop_KIB1-4"/>
    <property type="match status" value="1"/>
</dbReference>
<keyword evidence="4" id="KW-1185">Reference proteome</keyword>
<dbReference type="EMBL" id="JAINDJ010000007">
    <property type="protein sequence ID" value="KAG9441622.1"/>
    <property type="molecule type" value="Genomic_DNA"/>
</dbReference>
<evidence type="ECO:0000313" key="3">
    <source>
        <dbReference type="EMBL" id="KAG9441622.1"/>
    </source>
</evidence>
<dbReference type="AlphaFoldDB" id="A0AAV7DYF0"/>
<accession>A0AAV7DYF0</accession>
<organism evidence="3 4">
    <name type="scientific">Aristolochia fimbriata</name>
    <name type="common">White veined hardy Dutchman's pipe vine</name>
    <dbReference type="NCBI Taxonomy" id="158543"/>
    <lineage>
        <taxon>Eukaryota</taxon>
        <taxon>Viridiplantae</taxon>
        <taxon>Streptophyta</taxon>
        <taxon>Embryophyta</taxon>
        <taxon>Tracheophyta</taxon>
        <taxon>Spermatophyta</taxon>
        <taxon>Magnoliopsida</taxon>
        <taxon>Magnoliidae</taxon>
        <taxon>Piperales</taxon>
        <taxon>Aristolochiaceae</taxon>
        <taxon>Aristolochia</taxon>
    </lineage>
</organism>
<evidence type="ECO:0000256" key="1">
    <source>
        <dbReference type="SAM" id="MobiDB-lite"/>
    </source>
</evidence>
<sequence>MDLDQQRNCIGSFHGWLVMKNPSSASTLSRTLLLNPLSRQQLWLPSFSRLSYLAFEPRKVVLSSSPSSPDGEIMAAALGGFYHLTNLAFAWLGDKKWTVIPPEDRDDKKEKLYGVTVEGDRLLQFGATRERQSSTFSSEATRQSDRQTAASSRALLEERRSRFTCAHVSGLDDRALFLGENACISQSSVSGVCTSDCTYFSSHYLDYRDSLMGIVNFKEETLMPLTEDELTWSSCVPVWSEPRFW</sequence>